<evidence type="ECO:0000256" key="14">
    <source>
        <dbReference type="ARBA" id="ARBA00023136"/>
    </source>
</evidence>
<evidence type="ECO:0000256" key="1">
    <source>
        <dbReference type="ARBA" id="ARBA00001974"/>
    </source>
</evidence>
<keyword evidence="12" id="KW-0408">Iron</keyword>
<keyword evidence="9" id="KW-0249">Electron transport</keyword>
<feature type="transmembrane region" description="Helical" evidence="15">
    <location>
        <begin position="358"/>
        <end position="378"/>
    </location>
</feature>
<dbReference type="SFLD" id="SFLDS00052">
    <property type="entry name" value="Ferric_Reductase_Domain"/>
    <property type="match status" value="1"/>
</dbReference>
<keyword evidence="11" id="KW-0560">Oxidoreductase</keyword>
<keyword evidence="10 15" id="KW-1133">Transmembrane helix</keyword>
<evidence type="ECO:0000259" key="19">
    <source>
        <dbReference type="Pfam" id="PF08030"/>
    </source>
</evidence>
<dbReference type="OMA" id="INTYFAQ"/>
<evidence type="ECO:0000256" key="10">
    <source>
        <dbReference type="ARBA" id="ARBA00022989"/>
    </source>
</evidence>
<proteinExistence type="predicted"/>
<dbReference type="Pfam" id="PF08022">
    <property type="entry name" value="FAD_binding_8"/>
    <property type="match status" value="1"/>
</dbReference>
<keyword evidence="3" id="KW-0813">Transport</keyword>
<dbReference type="InterPro" id="IPR013121">
    <property type="entry name" value="Fe_red_NAD-bd_6"/>
</dbReference>
<dbReference type="RefSeq" id="XP_003646608.1">
    <property type="nucleotide sequence ID" value="XM_003646560.1"/>
</dbReference>
<evidence type="ECO:0000256" key="13">
    <source>
        <dbReference type="ARBA" id="ARBA00023065"/>
    </source>
</evidence>
<dbReference type="GeneID" id="11470258"/>
<feature type="signal peptide" evidence="16">
    <location>
        <begin position="1"/>
        <end position="19"/>
    </location>
</feature>
<feature type="transmembrane region" description="Helical" evidence="15">
    <location>
        <begin position="259"/>
        <end position="277"/>
    </location>
</feature>
<evidence type="ECO:0000256" key="7">
    <source>
        <dbReference type="ARBA" id="ARBA00022827"/>
    </source>
</evidence>
<evidence type="ECO:0000259" key="17">
    <source>
        <dbReference type="Pfam" id="PF01794"/>
    </source>
</evidence>
<evidence type="ECO:0000256" key="11">
    <source>
        <dbReference type="ARBA" id="ARBA00023002"/>
    </source>
</evidence>
<dbReference type="KEGG" id="erc:Ecym_4779"/>
<sequence length="696" mass="79379">MIFAYRALPLLFLFTLTYAHIQSFRVSKTKQIMVACQYATNDVFKFESQLTIGPLDQTSMCNNTEYLDYFVDCTKRAIKTQGGSSDEFRKELKKICPLYRDVDSDLSSDLASDSRYPALVESYDVAFNSYHSLVVHVTNKIYFCSIFLAYWGLMLFAGTMTNLFNHLAPTMTLMSKRTVGNTFLVRKYREHISLPALFSKQHTDRTKLGGVIPTRLETLILVIFFILLVILEAVGYVSYPDVVDKSRPALQILNAFGHRAGATVVFLVPLTVLFGTRNNIMMWLTGWKQSTFFKFHKWLARILVVVSVIHAVCMCTSASKRGIFRFLIGAGFARWGLVAVIVIVLLSLQAVSWLRLHYYEVFLAIHMLLAVVFLVGIWKHVDATEELSPFVYATVAVWVFDILCRVGQLVFFGMNDATIQAISGETLQLTVAKRSWWKSFPGAYGYVHLMTPLYFWQSHPFTLVDNGDGSVRFYIKIKEGTTKAIYENVLMSSTEPRSIKVAVEGPHGDHKPMMSYESVLLYTGGNGIPGPYAYIKELCTHKESRTKFVKLYWVIRHWKSIDWFYDELQSLAEYKNVQTIIYVSKYDDANVGSKHILKASSIDSEEDKSSFIDELSTKSQKIISIQNSLRHIEFRKGRPDLATLVSQDLAENPTSDSAIMTCAHPLMCDEIRHRVAQEVGQRKKGRIDLFEELQVW</sequence>
<dbReference type="OrthoDB" id="4494341at2759"/>
<dbReference type="EMBL" id="CP002500">
    <property type="protein sequence ID" value="AET39791.1"/>
    <property type="molecule type" value="Genomic_DNA"/>
</dbReference>
<gene>
    <name evidence="20" type="ordered locus">Ecym_4779</name>
</gene>
<keyword evidence="8" id="KW-0521">NADP</keyword>
<dbReference type="Pfam" id="PF08030">
    <property type="entry name" value="NAD_binding_6"/>
    <property type="match status" value="1"/>
</dbReference>
<keyword evidence="13" id="KW-0406">Ion transport</keyword>
<dbReference type="SUPFAM" id="SSF52343">
    <property type="entry name" value="Ferredoxin reductase-like, C-terminal NADP-linked domain"/>
    <property type="match status" value="1"/>
</dbReference>
<evidence type="ECO:0000256" key="15">
    <source>
        <dbReference type="SAM" id="Phobius"/>
    </source>
</evidence>
<dbReference type="GO" id="GO:0006879">
    <property type="term" value="P:intracellular iron ion homeostasis"/>
    <property type="evidence" value="ECO:0007669"/>
    <property type="project" value="TreeGrafter"/>
</dbReference>
<dbReference type="SFLD" id="SFLDG01168">
    <property type="entry name" value="Ferric_reductase_subgroup_(FRE"/>
    <property type="match status" value="1"/>
</dbReference>
<evidence type="ECO:0000313" key="21">
    <source>
        <dbReference type="Proteomes" id="UP000006790"/>
    </source>
</evidence>
<dbReference type="GO" id="GO:0006826">
    <property type="term" value="P:iron ion transport"/>
    <property type="evidence" value="ECO:0007669"/>
    <property type="project" value="TreeGrafter"/>
</dbReference>
<evidence type="ECO:0008006" key="22">
    <source>
        <dbReference type="Google" id="ProtNLM"/>
    </source>
</evidence>
<dbReference type="InParanoid" id="G8JSR9"/>
<keyword evidence="5" id="KW-0285">Flavoprotein</keyword>
<keyword evidence="14 15" id="KW-0472">Membrane</keyword>
<dbReference type="CDD" id="cd06186">
    <property type="entry name" value="NOX_Duox_like_FAD_NADP"/>
    <property type="match status" value="1"/>
</dbReference>
<dbReference type="eggNOG" id="KOG0039">
    <property type="taxonomic scope" value="Eukaryota"/>
</dbReference>
<keyword evidence="4" id="KW-0479">Metal-binding</keyword>
<name>G8JSR9_ERECY</name>
<reference evidence="21" key="1">
    <citation type="journal article" date="2012" name="G3 (Bethesda)">
        <title>Pichia sorbitophila, an interspecies yeast hybrid reveals early steps of genome resolution following polyploidization.</title>
        <authorList>
            <person name="Leh Louis V."/>
            <person name="Despons L."/>
            <person name="Friedrich A."/>
            <person name="Martin T."/>
            <person name="Durrens P."/>
            <person name="Casaregola S."/>
            <person name="Neuveglise C."/>
            <person name="Fairhead C."/>
            <person name="Marck C."/>
            <person name="Cruz J.A."/>
            <person name="Straub M.L."/>
            <person name="Kugler V."/>
            <person name="Sacerdot C."/>
            <person name="Uzunov Z."/>
            <person name="Thierry A."/>
            <person name="Weiss S."/>
            <person name="Bleykasten C."/>
            <person name="De Montigny J."/>
            <person name="Jacques N."/>
            <person name="Jung P."/>
            <person name="Lemaire M."/>
            <person name="Mallet S."/>
            <person name="Morel G."/>
            <person name="Richard G.F."/>
            <person name="Sarkar A."/>
            <person name="Savel G."/>
            <person name="Schacherer J."/>
            <person name="Seret M.L."/>
            <person name="Talla E."/>
            <person name="Samson G."/>
            <person name="Jubin C."/>
            <person name="Poulain J."/>
            <person name="Vacherie B."/>
            <person name="Barbe V."/>
            <person name="Pelletier E."/>
            <person name="Sherman D.J."/>
            <person name="Westhof E."/>
            <person name="Weissenbach J."/>
            <person name="Baret P.V."/>
            <person name="Wincker P."/>
            <person name="Gaillardin C."/>
            <person name="Dujon B."/>
            <person name="Souciet J.L."/>
        </authorList>
    </citation>
    <scope>NUCLEOTIDE SEQUENCE [LARGE SCALE GENOMIC DNA]</scope>
    <source>
        <strain evidence="21">CBS 270.75 / DBVPG 7215 / KCTC 17166 / NRRL Y-17582</strain>
    </source>
</reference>
<dbReference type="PANTHER" id="PTHR32361">
    <property type="entry name" value="FERRIC/CUPRIC REDUCTASE TRANSMEMBRANE COMPONENT"/>
    <property type="match status" value="1"/>
</dbReference>
<comment type="cofactor">
    <cofactor evidence="1">
        <name>FAD</name>
        <dbReference type="ChEBI" id="CHEBI:57692"/>
    </cofactor>
</comment>
<dbReference type="FunCoup" id="G8JSR9">
    <property type="interactions" value="404"/>
</dbReference>
<comment type="subcellular location">
    <subcellularLocation>
        <location evidence="2">Membrane</location>
        <topology evidence="2">Multi-pass membrane protein</topology>
    </subcellularLocation>
</comment>
<protein>
    <recommendedName>
        <fullName evidence="22">FAD-binding FR-type domain-containing protein</fullName>
    </recommendedName>
</protein>
<keyword evidence="4" id="KW-0349">Heme</keyword>
<evidence type="ECO:0000256" key="2">
    <source>
        <dbReference type="ARBA" id="ARBA00004141"/>
    </source>
</evidence>
<evidence type="ECO:0000313" key="20">
    <source>
        <dbReference type="EMBL" id="AET39791.1"/>
    </source>
</evidence>
<feature type="transmembrane region" description="Helical" evidence="15">
    <location>
        <begin position="390"/>
        <end position="412"/>
    </location>
</feature>
<dbReference type="GO" id="GO:0000293">
    <property type="term" value="F:ferric-chelate reductase activity"/>
    <property type="evidence" value="ECO:0007669"/>
    <property type="project" value="UniProtKB-ARBA"/>
</dbReference>
<evidence type="ECO:0000259" key="18">
    <source>
        <dbReference type="Pfam" id="PF08022"/>
    </source>
</evidence>
<keyword evidence="21" id="KW-1185">Reference proteome</keyword>
<dbReference type="Gene3D" id="3.40.50.80">
    <property type="entry name" value="Nucleotide-binding domain of ferredoxin-NADP reductase (FNR) module"/>
    <property type="match status" value="1"/>
</dbReference>
<feature type="transmembrane region" description="Helical" evidence="15">
    <location>
        <begin position="325"/>
        <end position="346"/>
    </location>
</feature>
<dbReference type="InterPro" id="IPR013130">
    <property type="entry name" value="Fe3_Rdtase_TM_dom"/>
</dbReference>
<dbReference type="InterPro" id="IPR051410">
    <property type="entry name" value="Ferric/Cupric_Reductase"/>
</dbReference>
<evidence type="ECO:0000256" key="16">
    <source>
        <dbReference type="SAM" id="SignalP"/>
    </source>
</evidence>
<feature type="domain" description="Ferric reductase NAD binding" evidence="19">
    <location>
        <begin position="516"/>
        <end position="675"/>
    </location>
</feature>
<dbReference type="InterPro" id="IPR039261">
    <property type="entry name" value="FNR_nucleotide-bd"/>
</dbReference>
<evidence type="ECO:0000256" key="9">
    <source>
        <dbReference type="ARBA" id="ARBA00022982"/>
    </source>
</evidence>
<dbReference type="PANTHER" id="PTHR32361:SF9">
    <property type="entry name" value="FERRIC REDUCTASE TRANSMEMBRANE COMPONENT 3-RELATED"/>
    <property type="match status" value="1"/>
</dbReference>
<dbReference type="Proteomes" id="UP000006790">
    <property type="component" value="Chromosome 4"/>
</dbReference>
<keyword evidence="16" id="KW-0732">Signal</keyword>
<dbReference type="Pfam" id="PF01794">
    <property type="entry name" value="Ferric_reduct"/>
    <property type="match status" value="1"/>
</dbReference>
<evidence type="ECO:0000256" key="6">
    <source>
        <dbReference type="ARBA" id="ARBA00022692"/>
    </source>
</evidence>
<dbReference type="GO" id="GO:0015677">
    <property type="term" value="P:copper ion import"/>
    <property type="evidence" value="ECO:0007669"/>
    <property type="project" value="TreeGrafter"/>
</dbReference>
<feature type="transmembrane region" description="Helical" evidence="15">
    <location>
        <begin position="148"/>
        <end position="168"/>
    </location>
</feature>
<evidence type="ECO:0000256" key="3">
    <source>
        <dbReference type="ARBA" id="ARBA00022448"/>
    </source>
</evidence>
<dbReference type="HOGENOM" id="CLU_010365_4_0_1"/>
<dbReference type="AlphaFoldDB" id="G8JSR9"/>
<organism evidence="20 21">
    <name type="scientific">Eremothecium cymbalariae (strain CBS 270.75 / DBVPG 7215 / KCTC 17166 / NRRL Y-17582)</name>
    <name type="common">Yeast</name>
    <dbReference type="NCBI Taxonomy" id="931890"/>
    <lineage>
        <taxon>Eukaryota</taxon>
        <taxon>Fungi</taxon>
        <taxon>Dikarya</taxon>
        <taxon>Ascomycota</taxon>
        <taxon>Saccharomycotina</taxon>
        <taxon>Saccharomycetes</taxon>
        <taxon>Saccharomycetales</taxon>
        <taxon>Saccharomycetaceae</taxon>
        <taxon>Eremothecium</taxon>
    </lineage>
</organism>
<feature type="domain" description="Ferric oxidoreductase" evidence="17">
    <location>
        <begin position="261"/>
        <end position="376"/>
    </location>
</feature>
<evidence type="ECO:0000256" key="12">
    <source>
        <dbReference type="ARBA" id="ARBA00023004"/>
    </source>
</evidence>
<feature type="chain" id="PRO_5003510573" description="FAD-binding FR-type domain-containing protein" evidence="16">
    <location>
        <begin position="20"/>
        <end position="696"/>
    </location>
</feature>
<dbReference type="InterPro" id="IPR013112">
    <property type="entry name" value="FAD-bd_8"/>
</dbReference>
<feature type="transmembrane region" description="Helical" evidence="15">
    <location>
        <begin position="219"/>
        <end position="239"/>
    </location>
</feature>
<keyword evidence="6 15" id="KW-0812">Transmembrane</keyword>
<evidence type="ECO:0000256" key="8">
    <source>
        <dbReference type="ARBA" id="ARBA00022857"/>
    </source>
</evidence>
<keyword evidence="7" id="KW-0274">FAD</keyword>
<evidence type="ECO:0000256" key="5">
    <source>
        <dbReference type="ARBA" id="ARBA00022630"/>
    </source>
</evidence>
<dbReference type="GO" id="GO:0005886">
    <property type="term" value="C:plasma membrane"/>
    <property type="evidence" value="ECO:0007669"/>
    <property type="project" value="TreeGrafter"/>
</dbReference>
<accession>G8JSR9</accession>
<feature type="domain" description="FAD-binding 8" evidence="18">
    <location>
        <begin position="412"/>
        <end position="509"/>
    </location>
</feature>
<evidence type="ECO:0000256" key="4">
    <source>
        <dbReference type="ARBA" id="ARBA00022617"/>
    </source>
</evidence>
<feature type="transmembrane region" description="Helical" evidence="15">
    <location>
        <begin position="298"/>
        <end position="319"/>
    </location>
</feature>